<accession>A0A9Q1GWP4</accession>
<dbReference type="Proteomes" id="UP001153076">
    <property type="component" value="Unassembled WGS sequence"/>
</dbReference>
<proteinExistence type="predicted"/>
<dbReference type="AlphaFoldDB" id="A0A9Q1GWP4"/>
<protein>
    <submittedName>
        <fullName evidence="1">Uncharacterized protein</fullName>
    </submittedName>
</protein>
<keyword evidence="2" id="KW-1185">Reference proteome</keyword>
<dbReference type="EMBL" id="JAKOGI010001020">
    <property type="protein sequence ID" value="KAJ8428336.1"/>
    <property type="molecule type" value="Genomic_DNA"/>
</dbReference>
<reference evidence="1" key="1">
    <citation type="submission" date="2022-04" db="EMBL/GenBank/DDBJ databases">
        <title>Carnegiea gigantea Genome sequencing and assembly v2.</title>
        <authorList>
            <person name="Copetti D."/>
            <person name="Sanderson M.J."/>
            <person name="Burquez A."/>
            <person name="Wojciechowski M.F."/>
        </authorList>
    </citation>
    <scope>NUCLEOTIDE SEQUENCE</scope>
    <source>
        <strain evidence="1">SGP5-SGP5p</strain>
        <tissue evidence="1">Aerial part</tissue>
    </source>
</reference>
<evidence type="ECO:0000313" key="1">
    <source>
        <dbReference type="EMBL" id="KAJ8428336.1"/>
    </source>
</evidence>
<gene>
    <name evidence="1" type="ORF">Cgig2_006522</name>
</gene>
<sequence length="250" mass="28543">MEGMLGNERTPLHNGQECDYVLYYRRSSSLQILNVVPSFALTSILVKKARVKPGAFCCCGNGVKKCVEVSKDYKNYFSATVLEKVNAEHCGQETYLGKEFYIALYKLLTGRRNWGLIYQFRGVEVIIDIISNHGSPRDFLPSKAHVSQSLSELRSMIDIYKLSTIEIYWLSSKIEETFGVVETIVKIEELVDVDRVKALSSKDLICSLETAHGEGQLNNLSSETSKFKIKEHEILREEERIHKMQEDQTF</sequence>
<evidence type="ECO:0000313" key="2">
    <source>
        <dbReference type="Proteomes" id="UP001153076"/>
    </source>
</evidence>
<name>A0A9Q1GWP4_9CARY</name>
<organism evidence="1 2">
    <name type="scientific">Carnegiea gigantea</name>
    <dbReference type="NCBI Taxonomy" id="171969"/>
    <lineage>
        <taxon>Eukaryota</taxon>
        <taxon>Viridiplantae</taxon>
        <taxon>Streptophyta</taxon>
        <taxon>Embryophyta</taxon>
        <taxon>Tracheophyta</taxon>
        <taxon>Spermatophyta</taxon>
        <taxon>Magnoliopsida</taxon>
        <taxon>eudicotyledons</taxon>
        <taxon>Gunneridae</taxon>
        <taxon>Pentapetalae</taxon>
        <taxon>Caryophyllales</taxon>
        <taxon>Cactineae</taxon>
        <taxon>Cactaceae</taxon>
        <taxon>Cactoideae</taxon>
        <taxon>Echinocereeae</taxon>
        <taxon>Carnegiea</taxon>
    </lineage>
</organism>
<comment type="caution">
    <text evidence="1">The sequence shown here is derived from an EMBL/GenBank/DDBJ whole genome shotgun (WGS) entry which is preliminary data.</text>
</comment>